<protein>
    <submittedName>
        <fullName evidence="2">Uncharacterized protein</fullName>
    </submittedName>
</protein>
<dbReference type="Proteomes" id="UP000036987">
    <property type="component" value="Unassembled WGS sequence"/>
</dbReference>
<evidence type="ECO:0000313" key="2">
    <source>
        <dbReference type="EMBL" id="KMZ64910.1"/>
    </source>
</evidence>
<name>A0A0K9P9P6_ZOSMR</name>
<comment type="caution">
    <text evidence="2">The sequence shown here is derived from an EMBL/GenBank/DDBJ whole genome shotgun (WGS) entry which is preliminary data.</text>
</comment>
<evidence type="ECO:0000313" key="3">
    <source>
        <dbReference type="Proteomes" id="UP000036987"/>
    </source>
</evidence>
<feature type="region of interest" description="Disordered" evidence="1">
    <location>
        <begin position="105"/>
        <end position="180"/>
    </location>
</feature>
<keyword evidence="3" id="KW-1185">Reference proteome</keyword>
<feature type="compositionally biased region" description="Low complexity" evidence="1">
    <location>
        <begin position="134"/>
        <end position="145"/>
    </location>
</feature>
<dbReference type="EMBL" id="LFYR01001090">
    <property type="protein sequence ID" value="KMZ64910.1"/>
    <property type="molecule type" value="Genomic_DNA"/>
</dbReference>
<dbReference type="PANTHER" id="PTHR33413:SF1">
    <property type="entry name" value="EXPRESSED PROTEIN"/>
    <property type="match status" value="1"/>
</dbReference>
<dbReference type="OMA" id="QHRTNDQ"/>
<gene>
    <name evidence="2" type="ORF">ZOSMA_345G00270</name>
</gene>
<dbReference type="STRING" id="29655.A0A0K9P9P6"/>
<dbReference type="InterPro" id="IPR025322">
    <property type="entry name" value="PADRE_dom"/>
</dbReference>
<feature type="compositionally biased region" description="Basic residues" evidence="1">
    <location>
        <begin position="105"/>
        <end position="114"/>
    </location>
</feature>
<accession>A0A0K9P9P6</accession>
<evidence type="ECO:0000256" key="1">
    <source>
        <dbReference type="SAM" id="MobiDB-lite"/>
    </source>
</evidence>
<proteinExistence type="predicted"/>
<dbReference type="Pfam" id="PF14009">
    <property type="entry name" value="PADRE"/>
    <property type="match status" value="1"/>
</dbReference>
<organism evidence="2 3">
    <name type="scientific">Zostera marina</name>
    <name type="common">Eelgrass</name>
    <dbReference type="NCBI Taxonomy" id="29655"/>
    <lineage>
        <taxon>Eukaryota</taxon>
        <taxon>Viridiplantae</taxon>
        <taxon>Streptophyta</taxon>
        <taxon>Embryophyta</taxon>
        <taxon>Tracheophyta</taxon>
        <taxon>Spermatophyta</taxon>
        <taxon>Magnoliopsida</taxon>
        <taxon>Liliopsida</taxon>
        <taxon>Zosteraceae</taxon>
        <taxon>Zostera</taxon>
    </lineage>
</organism>
<reference evidence="3" key="1">
    <citation type="journal article" date="2016" name="Nature">
        <title>The genome of the seagrass Zostera marina reveals angiosperm adaptation to the sea.</title>
        <authorList>
            <person name="Olsen J.L."/>
            <person name="Rouze P."/>
            <person name="Verhelst B."/>
            <person name="Lin Y.-C."/>
            <person name="Bayer T."/>
            <person name="Collen J."/>
            <person name="Dattolo E."/>
            <person name="De Paoli E."/>
            <person name="Dittami S."/>
            <person name="Maumus F."/>
            <person name="Michel G."/>
            <person name="Kersting A."/>
            <person name="Lauritano C."/>
            <person name="Lohaus R."/>
            <person name="Toepel M."/>
            <person name="Tonon T."/>
            <person name="Vanneste K."/>
            <person name="Amirebrahimi M."/>
            <person name="Brakel J."/>
            <person name="Bostroem C."/>
            <person name="Chovatia M."/>
            <person name="Grimwood J."/>
            <person name="Jenkins J.W."/>
            <person name="Jueterbock A."/>
            <person name="Mraz A."/>
            <person name="Stam W.T."/>
            <person name="Tice H."/>
            <person name="Bornberg-Bauer E."/>
            <person name="Green P.J."/>
            <person name="Pearson G.A."/>
            <person name="Procaccini G."/>
            <person name="Duarte C.M."/>
            <person name="Schmutz J."/>
            <person name="Reusch T.B.H."/>
            <person name="Van de Peer Y."/>
        </authorList>
    </citation>
    <scope>NUCLEOTIDE SEQUENCE [LARGE SCALE GENOMIC DNA]</scope>
    <source>
        <strain evidence="3">cv. Finnish</strain>
    </source>
</reference>
<feature type="compositionally biased region" description="Polar residues" evidence="1">
    <location>
        <begin position="170"/>
        <end position="180"/>
    </location>
</feature>
<dbReference type="PANTHER" id="PTHR33413">
    <property type="entry name" value="EXPRESSED PROTEIN"/>
    <property type="match status" value="1"/>
</dbReference>
<dbReference type="AlphaFoldDB" id="A0A0K9P9P6"/>
<sequence>MGNCQTAEAEAAMLQHPDGKMERLYWPTVAIEVMRINPGHHVALATILSLPTTSSSSSDVVTPTTFRLTKLRLLRPKETLVQGRVYRLVTSEEVVKALKMRKQARLRNQQMKKKPTGEREEELEVDVSGGVINSSVQQLASSSSQDEAARLERHRQKAAQSAAKARQWRPSLQSISEAVA</sequence>
<dbReference type="OrthoDB" id="747498at2759"/>